<evidence type="ECO:0000256" key="2">
    <source>
        <dbReference type="ARBA" id="ARBA00022857"/>
    </source>
</evidence>
<comment type="similarity">
    <text evidence="1">Belongs to the short-chain dehydrogenases/reductases (SDR) family.</text>
</comment>
<dbReference type="Proteomes" id="UP000054477">
    <property type="component" value="Unassembled WGS sequence"/>
</dbReference>
<dbReference type="PANTHER" id="PTHR43391">
    <property type="entry name" value="RETINOL DEHYDROGENASE-RELATED"/>
    <property type="match status" value="1"/>
</dbReference>
<dbReference type="EMBL" id="KN838770">
    <property type="protein sequence ID" value="KIJ95026.1"/>
    <property type="molecule type" value="Genomic_DNA"/>
</dbReference>
<dbReference type="SUPFAM" id="SSF51735">
    <property type="entry name" value="NAD(P)-binding Rossmann-fold domains"/>
    <property type="match status" value="1"/>
</dbReference>
<keyword evidence="2" id="KW-0521">NADP</keyword>
<dbReference type="AlphaFoldDB" id="A0A0C9XBD3"/>
<proteinExistence type="inferred from homology"/>
<organism evidence="6 7">
    <name type="scientific">Laccaria amethystina LaAM-08-1</name>
    <dbReference type="NCBI Taxonomy" id="1095629"/>
    <lineage>
        <taxon>Eukaryota</taxon>
        <taxon>Fungi</taxon>
        <taxon>Dikarya</taxon>
        <taxon>Basidiomycota</taxon>
        <taxon>Agaricomycotina</taxon>
        <taxon>Agaricomycetes</taxon>
        <taxon>Agaricomycetidae</taxon>
        <taxon>Agaricales</taxon>
        <taxon>Agaricineae</taxon>
        <taxon>Hydnangiaceae</taxon>
        <taxon>Laccaria</taxon>
    </lineage>
</organism>
<keyword evidence="7" id="KW-1185">Reference proteome</keyword>
<keyword evidence="5" id="KW-0812">Transmembrane</keyword>
<feature type="compositionally biased region" description="Polar residues" evidence="4">
    <location>
        <begin position="1"/>
        <end position="16"/>
    </location>
</feature>
<reference evidence="6 7" key="1">
    <citation type="submission" date="2014-04" db="EMBL/GenBank/DDBJ databases">
        <authorList>
            <consortium name="DOE Joint Genome Institute"/>
            <person name="Kuo A."/>
            <person name="Kohler A."/>
            <person name="Nagy L.G."/>
            <person name="Floudas D."/>
            <person name="Copeland A."/>
            <person name="Barry K.W."/>
            <person name="Cichocki N."/>
            <person name="Veneault-Fourrey C."/>
            <person name="LaButti K."/>
            <person name="Lindquist E.A."/>
            <person name="Lipzen A."/>
            <person name="Lundell T."/>
            <person name="Morin E."/>
            <person name="Murat C."/>
            <person name="Sun H."/>
            <person name="Tunlid A."/>
            <person name="Henrissat B."/>
            <person name="Grigoriev I.V."/>
            <person name="Hibbett D.S."/>
            <person name="Martin F."/>
            <person name="Nordberg H.P."/>
            <person name="Cantor M.N."/>
            <person name="Hua S.X."/>
        </authorList>
    </citation>
    <scope>NUCLEOTIDE SEQUENCE [LARGE SCALE GENOMIC DNA]</scope>
    <source>
        <strain evidence="6 7">LaAM-08-1</strain>
    </source>
</reference>
<dbReference type="InterPro" id="IPR002347">
    <property type="entry name" value="SDR_fam"/>
</dbReference>
<name>A0A0C9XBD3_9AGAR</name>
<keyword evidence="3" id="KW-0560">Oxidoreductase</keyword>
<gene>
    <name evidence="6" type="ORF">K443DRAFT_683340</name>
</gene>
<accession>A0A0C9XBD3</accession>
<dbReference type="STRING" id="1095629.A0A0C9XBD3"/>
<evidence type="ECO:0000313" key="6">
    <source>
        <dbReference type="EMBL" id="KIJ95026.1"/>
    </source>
</evidence>
<keyword evidence="5" id="KW-1133">Transmembrane helix</keyword>
<dbReference type="HOGENOM" id="CLU_809059_0_0_1"/>
<dbReference type="PANTHER" id="PTHR43391:SF14">
    <property type="entry name" value="DEHYDROGENASE_REDUCTASE SDR FAMILY PROTEIN 7-LIKE"/>
    <property type="match status" value="1"/>
</dbReference>
<evidence type="ECO:0000256" key="3">
    <source>
        <dbReference type="ARBA" id="ARBA00023002"/>
    </source>
</evidence>
<sequence>MSDSSVTTNKPKSNADTPRGCGSKSDVDSFTFRRIPPIGYTLQNIIISIGTMISSFAALCFTMFCVLPLSILRRSVPARTLSLAATTGKDFKLDEVLTRGKVVLVVGVTPEMGYDIIMQYANDKDTTIIGLAQTAEMVQDMRMAFQNWPAIFQAEVLDLSSSPESTARIIQDCDKKYGPISHIYALAGCPNQNNCNPHWGMDTTIDLVKINVLGVVSVVLSIYECMKSRRYGKICIVGYISETNSPTNMVSHASTKSFMITFASMLRVRASTSNIDVVIADPDFINSRIAKTIGANAAKHAGPQLMAVLMKEAVEMGGVGVVNLPITHSVKVYALRALNPICEEIWNWTAMKVGLGKMTT</sequence>
<evidence type="ECO:0000256" key="1">
    <source>
        <dbReference type="ARBA" id="ARBA00006484"/>
    </source>
</evidence>
<feature type="region of interest" description="Disordered" evidence="4">
    <location>
        <begin position="1"/>
        <end position="25"/>
    </location>
</feature>
<dbReference type="GO" id="GO:0005829">
    <property type="term" value="C:cytosol"/>
    <property type="evidence" value="ECO:0007669"/>
    <property type="project" value="TreeGrafter"/>
</dbReference>
<evidence type="ECO:0000313" key="7">
    <source>
        <dbReference type="Proteomes" id="UP000054477"/>
    </source>
</evidence>
<dbReference type="GO" id="GO:0016491">
    <property type="term" value="F:oxidoreductase activity"/>
    <property type="evidence" value="ECO:0007669"/>
    <property type="project" value="UniProtKB-KW"/>
</dbReference>
<reference evidence="7" key="2">
    <citation type="submission" date="2015-01" db="EMBL/GenBank/DDBJ databases">
        <title>Evolutionary Origins and Diversification of the Mycorrhizal Mutualists.</title>
        <authorList>
            <consortium name="DOE Joint Genome Institute"/>
            <consortium name="Mycorrhizal Genomics Consortium"/>
            <person name="Kohler A."/>
            <person name="Kuo A."/>
            <person name="Nagy L.G."/>
            <person name="Floudas D."/>
            <person name="Copeland A."/>
            <person name="Barry K.W."/>
            <person name="Cichocki N."/>
            <person name="Veneault-Fourrey C."/>
            <person name="LaButti K."/>
            <person name="Lindquist E.A."/>
            <person name="Lipzen A."/>
            <person name="Lundell T."/>
            <person name="Morin E."/>
            <person name="Murat C."/>
            <person name="Riley R."/>
            <person name="Ohm R."/>
            <person name="Sun H."/>
            <person name="Tunlid A."/>
            <person name="Henrissat B."/>
            <person name="Grigoriev I.V."/>
            <person name="Hibbett D.S."/>
            <person name="Martin F."/>
        </authorList>
    </citation>
    <scope>NUCLEOTIDE SEQUENCE [LARGE SCALE GENOMIC DNA]</scope>
    <source>
        <strain evidence="7">LaAM-08-1</strain>
    </source>
</reference>
<evidence type="ECO:0000256" key="4">
    <source>
        <dbReference type="SAM" id="MobiDB-lite"/>
    </source>
</evidence>
<dbReference type="Gene3D" id="3.40.50.720">
    <property type="entry name" value="NAD(P)-binding Rossmann-like Domain"/>
    <property type="match status" value="1"/>
</dbReference>
<evidence type="ECO:0000256" key="5">
    <source>
        <dbReference type="SAM" id="Phobius"/>
    </source>
</evidence>
<keyword evidence="5" id="KW-0472">Membrane</keyword>
<dbReference type="Pfam" id="PF00106">
    <property type="entry name" value="adh_short"/>
    <property type="match status" value="1"/>
</dbReference>
<dbReference type="InterPro" id="IPR036291">
    <property type="entry name" value="NAD(P)-bd_dom_sf"/>
</dbReference>
<feature type="transmembrane region" description="Helical" evidence="5">
    <location>
        <begin position="45"/>
        <end position="72"/>
    </location>
</feature>
<dbReference type="OrthoDB" id="7289984at2759"/>
<protein>
    <submittedName>
        <fullName evidence="6">Uncharacterized protein</fullName>
    </submittedName>
</protein>